<sequence length="112" mass="13114">MLWNGGVEVNIYEVADSKLLIGLQKGLFVQDVMRFLDDQHDVQEYEWDGKDYPAGRAKHTHQKHRKKRVSKPQKTVRKPGKRGKHGKKAHRKQQKHPAHTAKTNEIRTRDEL</sequence>
<evidence type="ECO:0000256" key="1">
    <source>
        <dbReference type="SAM" id="MobiDB-lite"/>
    </source>
</evidence>
<protein>
    <submittedName>
        <fullName evidence="2">Unnamed protein product</fullName>
    </submittedName>
</protein>
<evidence type="ECO:0000313" key="3">
    <source>
        <dbReference type="Proteomes" id="UP001165121"/>
    </source>
</evidence>
<comment type="caution">
    <text evidence="2">The sequence shown here is derived from an EMBL/GenBank/DDBJ whole genome shotgun (WGS) entry which is preliminary data.</text>
</comment>
<organism evidence="2 3">
    <name type="scientific">Phytophthora fragariaefolia</name>
    <dbReference type="NCBI Taxonomy" id="1490495"/>
    <lineage>
        <taxon>Eukaryota</taxon>
        <taxon>Sar</taxon>
        <taxon>Stramenopiles</taxon>
        <taxon>Oomycota</taxon>
        <taxon>Peronosporomycetes</taxon>
        <taxon>Peronosporales</taxon>
        <taxon>Peronosporaceae</taxon>
        <taxon>Phytophthora</taxon>
    </lineage>
</organism>
<dbReference type="OrthoDB" id="75833at2759"/>
<evidence type="ECO:0000313" key="2">
    <source>
        <dbReference type="EMBL" id="GMF42947.1"/>
    </source>
</evidence>
<proteinExistence type="predicted"/>
<reference evidence="2" key="1">
    <citation type="submission" date="2023-04" db="EMBL/GenBank/DDBJ databases">
        <title>Phytophthora fragariaefolia NBRC 109709.</title>
        <authorList>
            <person name="Ichikawa N."/>
            <person name="Sato H."/>
            <person name="Tonouchi N."/>
        </authorList>
    </citation>
    <scope>NUCLEOTIDE SEQUENCE</scope>
    <source>
        <strain evidence="2">NBRC 109709</strain>
    </source>
</reference>
<feature type="compositionally biased region" description="Basic and acidic residues" evidence="1">
    <location>
        <begin position="102"/>
        <end position="112"/>
    </location>
</feature>
<gene>
    <name evidence="2" type="ORF">Pfra01_001428400</name>
</gene>
<dbReference type="AlphaFoldDB" id="A0A9W6XQ34"/>
<dbReference type="Proteomes" id="UP001165121">
    <property type="component" value="Unassembled WGS sequence"/>
</dbReference>
<accession>A0A9W6XQ34</accession>
<feature type="region of interest" description="Disordered" evidence="1">
    <location>
        <begin position="47"/>
        <end position="112"/>
    </location>
</feature>
<dbReference type="EMBL" id="BSXT01001503">
    <property type="protein sequence ID" value="GMF42947.1"/>
    <property type="molecule type" value="Genomic_DNA"/>
</dbReference>
<name>A0A9W6XQ34_9STRA</name>
<feature type="compositionally biased region" description="Basic residues" evidence="1">
    <location>
        <begin position="56"/>
        <end position="99"/>
    </location>
</feature>
<keyword evidence="3" id="KW-1185">Reference proteome</keyword>
<dbReference type="Gene3D" id="3.30.70.260">
    <property type="match status" value="1"/>
</dbReference>